<dbReference type="SUPFAM" id="SSF51430">
    <property type="entry name" value="NAD(P)-linked oxidoreductase"/>
    <property type="match status" value="1"/>
</dbReference>
<dbReference type="EMBL" id="PZQS01000011">
    <property type="protein sequence ID" value="PVD21586.1"/>
    <property type="molecule type" value="Genomic_DNA"/>
</dbReference>
<keyword evidence="1" id="KW-0560">Oxidoreductase</keyword>
<dbReference type="STRING" id="400727.A0A2T7NKA3"/>
<evidence type="ECO:0000313" key="4">
    <source>
        <dbReference type="EMBL" id="PVD21586.1"/>
    </source>
</evidence>
<accession>A0A2T7NKA3</accession>
<keyword evidence="5" id="KW-1185">Reference proteome</keyword>
<organism evidence="4 5">
    <name type="scientific">Pomacea canaliculata</name>
    <name type="common">Golden apple snail</name>
    <dbReference type="NCBI Taxonomy" id="400727"/>
    <lineage>
        <taxon>Eukaryota</taxon>
        <taxon>Metazoa</taxon>
        <taxon>Spiralia</taxon>
        <taxon>Lophotrochozoa</taxon>
        <taxon>Mollusca</taxon>
        <taxon>Gastropoda</taxon>
        <taxon>Caenogastropoda</taxon>
        <taxon>Architaenioglossa</taxon>
        <taxon>Ampullarioidea</taxon>
        <taxon>Ampullariidae</taxon>
        <taxon>Pomacea</taxon>
    </lineage>
</organism>
<dbReference type="InterPro" id="IPR036812">
    <property type="entry name" value="NAD(P)_OxRdtase_dom_sf"/>
</dbReference>
<dbReference type="InterPro" id="IPR020471">
    <property type="entry name" value="AKR"/>
</dbReference>
<dbReference type="GO" id="GO:0005829">
    <property type="term" value="C:cytosol"/>
    <property type="evidence" value="ECO:0007669"/>
    <property type="project" value="UniProtKB-ARBA"/>
</dbReference>
<dbReference type="PRINTS" id="PR00069">
    <property type="entry name" value="ALDKETRDTASE"/>
</dbReference>
<dbReference type="InterPro" id="IPR023210">
    <property type="entry name" value="NADP_OxRdtase_dom"/>
</dbReference>
<dbReference type="Pfam" id="PF00248">
    <property type="entry name" value="Aldo_ket_red"/>
    <property type="match status" value="1"/>
</dbReference>
<dbReference type="PANTHER" id="PTHR43364:SF4">
    <property type="entry name" value="NAD(P)-LINKED OXIDOREDUCTASE SUPERFAMILY PROTEIN"/>
    <property type="match status" value="1"/>
</dbReference>
<dbReference type="CDD" id="cd19081">
    <property type="entry name" value="AKR_AKR9C1"/>
    <property type="match status" value="1"/>
</dbReference>
<dbReference type="PANTHER" id="PTHR43364">
    <property type="entry name" value="NADH-SPECIFIC METHYLGLYOXAL REDUCTASE-RELATED"/>
    <property type="match status" value="1"/>
</dbReference>
<dbReference type="Gene3D" id="3.20.20.100">
    <property type="entry name" value="NADP-dependent oxidoreductase domain"/>
    <property type="match status" value="1"/>
</dbReference>
<evidence type="ECO:0000313" key="5">
    <source>
        <dbReference type="Proteomes" id="UP000245119"/>
    </source>
</evidence>
<name>A0A2T7NKA3_POMCA</name>
<comment type="similarity">
    <text evidence="2">Belongs to the aldo/keto reductase family. Aldo/keto reductase 2 subfamily.</text>
</comment>
<comment type="caution">
    <text evidence="4">The sequence shown here is derived from an EMBL/GenBank/DDBJ whole genome shotgun (WGS) entry which is preliminary data.</text>
</comment>
<dbReference type="Proteomes" id="UP000245119">
    <property type="component" value="Linkage Group LG11"/>
</dbReference>
<dbReference type="AlphaFoldDB" id="A0A2T7NKA3"/>
<evidence type="ECO:0000256" key="1">
    <source>
        <dbReference type="ARBA" id="ARBA00023002"/>
    </source>
</evidence>
<dbReference type="InterPro" id="IPR018170">
    <property type="entry name" value="Aldo/ket_reductase_CS"/>
</dbReference>
<dbReference type="InterPro" id="IPR050523">
    <property type="entry name" value="AKR_Detox_Biosynth"/>
</dbReference>
<protein>
    <recommendedName>
        <fullName evidence="3">NADP-dependent oxidoreductase domain-containing protein</fullName>
    </recommendedName>
</protein>
<dbReference type="FunFam" id="3.20.20.100:FF:000004">
    <property type="entry name" value="Oxidoreductase, aldo/keto reductase"/>
    <property type="match status" value="1"/>
</dbReference>
<evidence type="ECO:0000256" key="2">
    <source>
        <dbReference type="ARBA" id="ARBA00038157"/>
    </source>
</evidence>
<dbReference type="GO" id="GO:0016491">
    <property type="term" value="F:oxidoreductase activity"/>
    <property type="evidence" value="ECO:0007669"/>
    <property type="project" value="UniProtKB-KW"/>
</dbReference>
<evidence type="ECO:0000259" key="3">
    <source>
        <dbReference type="Pfam" id="PF00248"/>
    </source>
</evidence>
<feature type="domain" description="NADP-dependent oxidoreductase" evidence="3">
    <location>
        <begin position="24"/>
        <end position="343"/>
    </location>
</feature>
<dbReference type="OrthoDB" id="48988at2759"/>
<sequence length="374" mass="41529">MANILEDTKYQYNFLGKSGLRVSNICLGAMTFGGRPGQLDEAASHEVIKRFVELGGNFIDTANVYSRGGSEQVIGTWLSSQERDRFVIATKVRGAMEPDNPNGVGVSRKHISKSIDDSLKRLQTDYVDLYQLHSWDGAVPLEETLLTLNDLVRCGKVRYLGVSNYSGWQLQKLTDLSQKLGLNPFISLQQQYNLVSRFSELEPFQVCKVNGIGVLPFSPLKGGFLAGKMKKGQVPEEGRLKRMLEHEQKPAGQGQPGRGQMPTRYSTLTSEEKNWQILEVLEKIATAKGKSVAQVALRWLLQKPVVSSVIIGATKVSQVDDNMGASAGWELSREEMSELDEVSAPSLPYPYDRILRMDSSRVNPWNPAGYKVTS</sequence>
<proteinExistence type="inferred from homology"/>
<reference evidence="4 5" key="1">
    <citation type="submission" date="2018-04" db="EMBL/GenBank/DDBJ databases">
        <title>The genome of golden apple snail Pomacea canaliculata provides insight into stress tolerance and invasive adaptation.</title>
        <authorList>
            <person name="Liu C."/>
            <person name="Liu B."/>
            <person name="Ren Y."/>
            <person name="Zhang Y."/>
            <person name="Wang H."/>
            <person name="Li S."/>
            <person name="Jiang F."/>
            <person name="Yin L."/>
            <person name="Zhang G."/>
            <person name="Qian W."/>
            <person name="Fan W."/>
        </authorList>
    </citation>
    <scope>NUCLEOTIDE SEQUENCE [LARGE SCALE GENOMIC DNA]</scope>
    <source>
        <strain evidence="4">SZHN2017</strain>
        <tissue evidence="4">Muscle</tissue>
    </source>
</reference>
<dbReference type="PROSITE" id="PS00062">
    <property type="entry name" value="ALDOKETO_REDUCTASE_2"/>
    <property type="match status" value="1"/>
</dbReference>
<gene>
    <name evidence="4" type="ORF">C0Q70_17384</name>
</gene>